<proteinExistence type="predicted"/>
<reference evidence="2" key="1">
    <citation type="submission" date="2023-08" db="EMBL/GenBank/DDBJ databases">
        <title>The draft genome of Tsukamurella strandjordii strain 050030.</title>
        <authorList>
            <person name="Zhao F."/>
            <person name="Feng Y."/>
            <person name="Zong Z."/>
        </authorList>
    </citation>
    <scope>NUCLEOTIDE SEQUENCE</scope>
    <source>
        <strain evidence="2">050030</strain>
    </source>
</reference>
<name>A0AA90S9S0_9ACTN</name>
<dbReference type="Pfam" id="PF05437">
    <property type="entry name" value="AzlD"/>
    <property type="match status" value="1"/>
</dbReference>
<dbReference type="AlphaFoldDB" id="A0AA90S9S0"/>
<feature type="transmembrane region" description="Helical" evidence="1">
    <location>
        <begin position="35"/>
        <end position="55"/>
    </location>
</feature>
<keyword evidence="1" id="KW-0812">Transmembrane</keyword>
<keyword evidence="1" id="KW-0472">Membrane</keyword>
<protein>
    <submittedName>
        <fullName evidence="2">AzlD domain-containing protein</fullName>
    </submittedName>
</protein>
<dbReference type="RefSeq" id="WP_220658143.1">
    <property type="nucleotide sequence ID" value="NZ_CBCSFC010000009.1"/>
</dbReference>
<dbReference type="Proteomes" id="UP001178281">
    <property type="component" value="Unassembled WGS sequence"/>
</dbReference>
<keyword evidence="3" id="KW-1185">Reference proteome</keyword>
<comment type="caution">
    <text evidence="2">The sequence shown here is derived from an EMBL/GenBank/DDBJ whole genome shotgun (WGS) entry which is preliminary data.</text>
</comment>
<dbReference type="InterPro" id="IPR008407">
    <property type="entry name" value="Brnchd-chn_aa_trnsp_AzlD"/>
</dbReference>
<evidence type="ECO:0000313" key="3">
    <source>
        <dbReference type="Proteomes" id="UP001178281"/>
    </source>
</evidence>
<gene>
    <name evidence="2" type="ORF">Q7X28_21360</name>
</gene>
<evidence type="ECO:0000256" key="1">
    <source>
        <dbReference type="SAM" id="Phobius"/>
    </source>
</evidence>
<keyword evidence="1" id="KW-1133">Transmembrane helix</keyword>
<sequence>MIAVLCAGAALAVVTFLFRAAGPMVVGRFELSPRARRTVDLCAMALLAGVMATAAVADGRELAGFARFAGVAVAGLLAWRRAPLPLVILAAGATAAVLRLGGID</sequence>
<evidence type="ECO:0000313" key="2">
    <source>
        <dbReference type="EMBL" id="MDP0400475.1"/>
    </source>
</evidence>
<feature type="transmembrane region" description="Helical" evidence="1">
    <location>
        <begin position="62"/>
        <end position="79"/>
    </location>
</feature>
<feature type="transmembrane region" description="Helical" evidence="1">
    <location>
        <begin position="85"/>
        <end position="102"/>
    </location>
</feature>
<organism evidence="2 3">
    <name type="scientific">Tsukamurella strandjordii</name>
    <dbReference type="NCBI Taxonomy" id="147577"/>
    <lineage>
        <taxon>Bacteria</taxon>
        <taxon>Bacillati</taxon>
        <taxon>Actinomycetota</taxon>
        <taxon>Actinomycetes</taxon>
        <taxon>Mycobacteriales</taxon>
        <taxon>Tsukamurellaceae</taxon>
        <taxon>Tsukamurella</taxon>
    </lineage>
</organism>
<dbReference type="EMBL" id="JAUTIX010000009">
    <property type="protein sequence ID" value="MDP0400475.1"/>
    <property type="molecule type" value="Genomic_DNA"/>
</dbReference>
<accession>A0AA90S9S0</accession>